<keyword evidence="1" id="KW-0812">Transmembrane</keyword>
<sequence>MAKKYCGCYGLDTGVTLIGFLHLNAALYFWARVSTFEPIYMWVDVLIAACYTIRATYFFMMLNKDCDKPSRKDYFDMNSLSAYGLLASGVAIICLRWLEWAHPPTWQFVAWGLVAAFNWYHYTILDEYKGMPPPSKVQLAEKSPAEDALFADKVAEKDDSTQLLVVNKME</sequence>
<feature type="transmembrane region" description="Helical" evidence="1">
    <location>
        <begin position="12"/>
        <end position="33"/>
    </location>
</feature>
<proteinExistence type="predicted"/>
<dbReference type="AlphaFoldDB" id="A0A7S3X502"/>
<keyword evidence="1" id="KW-1133">Transmembrane helix</keyword>
<name>A0A7S3X502_9SPIT</name>
<evidence type="ECO:0000256" key="1">
    <source>
        <dbReference type="SAM" id="Phobius"/>
    </source>
</evidence>
<accession>A0A7S3X502</accession>
<feature type="transmembrane region" description="Helical" evidence="1">
    <location>
        <begin position="104"/>
        <end position="122"/>
    </location>
</feature>
<feature type="transmembrane region" description="Helical" evidence="1">
    <location>
        <begin position="39"/>
        <end position="59"/>
    </location>
</feature>
<organism evidence="2">
    <name type="scientific">Strombidinopsis acuminata</name>
    <dbReference type="NCBI Taxonomy" id="141414"/>
    <lineage>
        <taxon>Eukaryota</taxon>
        <taxon>Sar</taxon>
        <taxon>Alveolata</taxon>
        <taxon>Ciliophora</taxon>
        <taxon>Intramacronucleata</taxon>
        <taxon>Spirotrichea</taxon>
        <taxon>Choreotrichia</taxon>
        <taxon>Choreotrichida</taxon>
        <taxon>Strombidinopsidae</taxon>
        <taxon>Strombidinopsis</taxon>
    </lineage>
</organism>
<evidence type="ECO:0000313" key="2">
    <source>
        <dbReference type="EMBL" id="CAE0595038.1"/>
    </source>
</evidence>
<protein>
    <submittedName>
        <fullName evidence="2">Uncharacterized protein</fullName>
    </submittedName>
</protein>
<reference evidence="2" key="1">
    <citation type="submission" date="2021-01" db="EMBL/GenBank/DDBJ databases">
        <authorList>
            <person name="Corre E."/>
            <person name="Pelletier E."/>
            <person name="Niang G."/>
            <person name="Scheremetjew M."/>
            <person name="Finn R."/>
            <person name="Kale V."/>
            <person name="Holt S."/>
            <person name="Cochrane G."/>
            <person name="Meng A."/>
            <person name="Brown T."/>
            <person name="Cohen L."/>
        </authorList>
    </citation>
    <scope>NUCLEOTIDE SEQUENCE</scope>
    <source>
        <strain evidence="2">SPMC142</strain>
    </source>
</reference>
<keyword evidence="1" id="KW-0472">Membrane</keyword>
<gene>
    <name evidence="2" type="ORF">SACU0126_LOCUS30725</name>
</gene>
<feature type="transmembrane region" description="Helical" evidence="1">
    <location>
        <begin position="80"/>
        <end position="98"/>
    </location>
</feature>
<dbReference type="EMBL" id="HBIQ01096427">
    <property type="protein sequence ID" value="CAE0595038.1"/>
    <property type="molecule type" value="Transcribed_RNA"/>
</dbReference>